<sequence length="72" mass="8477">MLPVLKKEKSRFILRLNTGLYKENIIRKAVAEDRAWIKIRPVSKGCCCLEMKTGRIDDVLKWVNYLIYLHKG</sequence>
<comment type="caution">
    <text evidence="1">The sequence shown here is derived from an EMBL/GenBank/DDBJ whole genome shotgun (WGS) entry which is preliminary data.</text>
</comment>
<dbReference type="AlphaFoldDB" id="A0A2H0LWJ8"/>
<evidence type="ECO:0000313" key="1">
    <source>
        <dbReference type="EMBL" id="PIQ88737.1"/>
    </source>
</evidence>
<dbReference type="EMBL" id="PCWA01000089">
    <property type="protein sequence ID" value="PIQ88737.1"/>
    <property type="molecule type" value="Genomic_DNA"/>
</dbReference>
<protein>
    <submittedName>
        <fullName evidence="1">Uncharacterized protein</fullName>
    </submittedName>
</protein>
<proteinExistence type="predicted"/>
<evidence type="ECO:0000313" key="2">
    <source>
        <dbReference type="Proteomes" id="UP000229641"/>
    </source>
</evidence>
<dbReference type="Proteomes" id="UP000229641">
    <property type="component" value="Unassembled WGS sequence"/>
</dbReference>
<name>A0A2H0LWJ8_9BACT</name>
<reference evidence="1 2" key="1">
    <citation type="submission" date="2017-09" db="EMBL/GenBank/DDBJ databases">
        <title>Depth-based differentiation of microbial function through sediment-hosted aquifers and enrichment of novel symbionts in the deep terrestrial subsurface.</title>
        <authorList>
            <person name="Probst A.J."/>
            <person name="Ladd B."/>
            <person name="Jarett J.K."/>
            <person name="Geller-Mcgrath D.E."/>
            <person name="Sieber C.M."/>
            <person name="Emerson J.B."/>
            <person name="Anantharaman K."/>
            <person name="Thomas B.C."/>
            <person name="Malmstrom R."/>
            <person name="Stieglmeier M."/>
            <person name="Klingl A."/>
            <person name="Woyke T."/>
            <person name="Ryan C.M."/>
            <person name="Banfield J.F."/>
        </authorList>
    </citation>
    <scope>NUCLEOTIDE SEQUENCE [LARGE SCALE GENOMIC DNA]</scope>
    <source>
        <strain evidence="1">CG11_big_fil_rev_8_21_14_0_20_42_13</strain>
    </source>
</reference>
<gene>
    <name evidence="1" type="ORF">COV72_06655</name>
</gene>
<accession>A0A2H0LWJ8</accession>
<organism evidence="1 2">
    <name type="scientific">Candidatus Ghiorseimicrobium undicola</name>
    <dbReference type="NCBI Taxonomy" id="1974746"/>
    <lineage>
        <taxon>Bacteria</taxon>
        <taxon>Pseudomonadati</taxon>
        <taxon>Candidatus Omnitrophota</taxon>
        <taxon>Candidatus Ghiorseimicrobium</taxon>
    </lineage>
</organism>